<dbReference type="InterPro" id="IPR045792">
    <property type="entry name" value="DUF6036"/>
</dbReference>
<comment type="caution">
    <text evidence="2">The sequence shown here is derived from an EMBL/GenBank/DDBJ whole genome shotgun (WGS) entry which is preliminary data.</text>
</comment>
<organism evidence="2 3">
    <name type="scientific">Halanaerobium congolense</name>
    <dbReference type="NCBI Taxonomy" id="54121"/>
    <lineage>
        <taxon>Bacteria</taxon>
        <taxon>Bacillati</taxon>
        <taxon>Bacillota</taxon>
        <taxon>Clostridia</taxon>
        <taxon>Halanaerobiales</taxon>
        <taxon>Halanaerobiaceae</taxon>
        <taxon>Halanaerobium</taxon>
    </lineage>
</organism>
<protein>
    <recommendedName>
        <fullName evidence="1">DUF6036 domain-containing protein</fullName>
    </recommendedName>
</protein>
<dbReference type="RefSeq" id="WP_110300850.1">
    <property type="nucleotide sequence ID" value="NZ_QICM01000009.1"/>
</dbReference>
<dbReference type="Proteomes" id="UP000247389">
    <property type="component" value="Unassembled WGS sequence"/>
</dbReference>
<dbReference type="AlphaFoldDB" id="A0A318E669"/>
<evidence type="ECO:0000313" key="3">
    <source>
        <dbReference type="Proteomes" id="UP000247389"/>
    </source>
</evidence>
<evidence type="ECO:0000313" key="2">
    <source>
        <dbReference type="EMBL" id="PXV66992.1"/>
    </source>
</evidence>
<name>A0A318E669_9FIRM</name>
<proteinExistence type="predicted"/>
<dbReference type="Pfam" id="PF19502">
    <property type="entry name" value="DUF6036"/>
    <property type="match status" value="1"/>
</dbReference>
<reference evidence="2 3" key="1">
    <citation type="submission" date="2018-04" db="EMBL/GenBank/DDBJ databases">
        <title>Subsurface microbial communities from deep shales in Ohio and West Virginia, USA.</title>
        <authorList>
            <person name="Wrighton K."/>
        </authorList>
    </citation>
    <scope>NUCLEOTIDE SEQUENCE [LARGE SCALE GENOMIC DNA]</scope>
    <source>
        <strain evidence="2 3">MSL28</strain>
    </source>
</reference>
<accession>A0A318E669</accession>
<feature type="domain" description="DUF6036" evidence="1">
    <location>
        <begin position="28"/>
        <end position="175"/>
    </location>
</feature>
<gene>
    <name evidence="2" type="ORF">C8C78_10942</name>
</gene>
<dbReference type="EMBL" id="QICM01000009">
    <property type="protein sequence ID" value="PXV66992.1"/>
    <property type="molecule type" value="Genomic_DNA"/>
</dbReference>
<sequence>MDYKKEIDIILNEDIDNFSKKIKIIAVLTSAIKENLNLTPVVVGGQAVEFYTGGGYATMDVDMVCETSTNKKIGEILEKLGFYRDNKYWILDSNKLDLAVETPSGPLAGADDKLMELEIGQHTAYFIGIEDIIIDRLNAYVHWNEKWQEEWILGMMVTNYEDIDWEYLNKKAYQERVNDSLKRMVDKTEKIIKFM</sequence>
<evidence type="ECO:0000259" key="1">
    <source>
        <dbReference type="Pfam" id="PF19502"/>
    </source>
</evidence>